<evidence type="ECO:0000256" key="9">
    <source>
        <dbReference type="ARBA" id="ARBA00023053"/>
    </source>
</evidence>
<evidence type="ECO:0000256" key="6">
    <source>
        <dbReference type="ARBA" id="ARBA00022698"/>
    </source>
</evidence>
<keyword evidence="3" id="KW-0963">Cytoplasm</keyword>
<dbReference type="EC" id="3.4.25.1" evidence="10"/>
<evidence type="ECO:0000256" key="7">
    <source>
        <dbReference type="ARBA" id="ARBA00022723"/>
    </source>
</evidence>
<dbReference type="PIRSF" id="PIRSF039093">
    <property type="entry name" value="HslV"/>
    <property type="match status" value="1"/>
</dbReference>
<evidence type="ECO:0000313" key="11">
    <source>
        <dbReference type="Proteomes" id="UP000029672"/>
    </source>
</evidence>
<dbReference type="GO" id="GO:0004298">
    <property type="term" value="F:threonine-type endopeptidase activity"/>
    <property type="evidence" value="ECO:0007669"/>
    <property type="project" value="UniProtKB-KW"/>
</dbReference>
<dbReference type="InterPro" id="IPR001353">
    <property type="entry name" value="Proteasome_sua/b"/>
</dbReference>
<dbReference type="GO" id="GO:0046872">
    <property type="term" value="F:metal ion binding"/>
    <property type="evidence" value="ECO:0007669"/>
    <property type="project" value="UniProtKB-KW"/>
</dbReference>
<evidence type="ECO:0000313" key="10">
    <source>
        <dbReference type="EMBL" id="AIT08532.1"/>
    </source>
</evidence>
<evidence type="ECO:0000256" key="5">
    <source>
        <dbReference type="ARBA" id="ARBA00022670"/>
    </source>
</evidence>
<dbReference type="EMBL" id="CP009574">
    <property type="protein sequence ID" value="AIT08532.1"/>
    <property type="molecule type" value="Genomic_DNA"/>
</dbReference>
<gene>
    <name evidence="10" type="ORF">LO80_00125</name>
</gene>
<dbReference type="CDD" id="cd01913">
    <property type="entry name" value="protease_HslV"/>
    <property type="match status" value="1"/>
</dbReference>
<dbReference type="GO" id="GO:0005839">
    <property type="term" value="C:proteasome core complex"/>
    <property type="evidence" value="ECO:0007669"/>
    <property type="project" value="InterPro"/>
</dbReference>
<dbReference type="Gene3D" id="3.60.20.10">
    <property type="entry name" value="Glutamine Phosphoribosylpyrophosphate, subunit 1, domain 1"/>
    <property type="match status" value="1"/>
</dbReference>
<keyword evidence="6" id="KW-0888">Threonine protease</keyword>
<dbReference type="HOGENOM" id="CLU_093872_1_0_6"/>
<dbReference type="Proteomes" id="UP000029672">
    <property type="component" value="Chromosome"/>
</dbReference>
<dbReference type="NCBIfam" id="TIGR03692">
    <property type="entry name" value="ATP_dep_HslV"/>
    <property type="match status" value="1"/>
</dbReference>
<keyword evidence="7" id="KW-0479">Metal-binding</keyword>
<name>A0A097ELT5_9GAMM</name>
<keyword evidence="8 10" id="KW-0378">Hydrolase</keyword>
<reference evidence="10 11" key="1">
    <citation type="submission" date="2014-10" db="EMBL/GenBank/DDBJ databases">
        <title>Whole genome sequence of Francisella endociliophora strain FSC1006, isolated from a laboratory culture of the marine ciliate Euplotes raikovi.</title>
        <authorList>
            <person name="Granberg M."/>
            <person name="Backman S."/>
            <person name="Lundmark E."/>
            <person name="Nilsson E."/>
            <person name="Karlsson E."/>
            <person name="Thelaus J."/>
            <person name="Ohrman C."/>
            <person name="Larkeryd A."/>
            <person name="Stenberg P."/>
        </authorList>
    </citation>
    <scope>NUCLEOTIDE SEQUENCE [LARGE SCALE GENOMIC DNA]</scope>
    <source>
        <strain evidence="10 11">FSC1006</strain>
    </source>
</reference>
<keyword evidence="5 10" id="KW-0645">Protease</keyword>
<organism evidence="10 11">
    <name type="scientific">Candidatus Francisella endociliophora</name>
    <dbReference type="NCBI Taxonomy" id="653937"/>
    <lineage>
        <taxon>Bacteria</taxon>
        <taxon>Pseudomonadati</taxon>
        <taxon>Pseudomonadota</taxon>
        <taxon>Gammaproteobacteria</taxon>
        <taxon>Thiotrichales</taxon>
        <taxon>Francisellaceae</taxon>
        <taxon>Francisella</taxon>
    </lineage>
</organism>
<evidence type="ECO:0000256" key="2">
    <source>
        <dbReference type="ARBA" id="ARBA00006053"/>
    </source>
</evidence>
<dbReference type="PROSITE" id="PS51476">
    <property type="entry name" value="PROTEASOME_BETA_2"/>
    <property type="match status" value="1"/>
</dbReference>
<dbReference type="RefSeq" id="WP_040007461.1">
    <property type="nucleotide sequence ID" value="NZ_CP009574.1"/>
</dbReference>
<dbReference type="GO" id="GO:0009376">
    <property type="term" value="C:HslUV protease complex"/>
    <property type="evidence" value="ECO:0007669"/>
    <property type="project" value="InterPro"/>
</dbReference>
<dbReference type="InterPro" id="IPR022281">
    <property type="entry name" value="ATP-dep_Prtase_HsIV_su"/>
</dbReference>
<comment type="similarity">
    <text evidence="2">Belongs to the peptidase T1B family. HslV subfamily.</text>
</comment>
<dbReference type="InterPro" id="IPR023333">
    <property type="entry name" value="Proteasome_suB-type"/>
</dbReference>
<proteinExistence type="inferred from homology"/>
<protein>
    <submittedName>
        <fullName evidence="10">ATP-dependent protease subunit HslV</fullName>
        <ecNumber evidence="10">3.4.25.1</ecNumber>
    </submittedName>
</protein>
<evidence type="ECO:0000256" key="1">
    <source>
        <dbReference type="ARBA" id="ARBA00004496"/>
    </source>
</evidence>
<dbReference type="SUPFAM" id="SSF56235">
    <property type="entry name" value="N-terminal nucleophile aminohydrolases (Ntn hydrolases)"/>
    <property type="match status" value="1"/>
</dbReference>
<dbReference type="InterPro" id="IPR029055">
    <property type="entry name" value="Ntn_hydrolases_N"/>
</dbReference>
<keyword evidence="4" id="KW-0021">Allosteric enzyme</keyword>
<dbReference type="STRING" id="1547445.LO80_00125"/>
<dbReference type="Pfam" id="PF00227">
    <property type="entry name" value="Proteasome"/>
    <property type="match status" value="1"/>
</dbReference>
<keyword evidence="9" id="KW-0915">Sodium</keyword>
<evidence type="ECO:0000256" key="8">
    <source>
        <dbReference type="ARBA" id="ARBA00022801"/>
    </source>
</evidence>
<dbReference type="AlphaFoldDB" id="A0A097ELT5"/>
<dbReference type="NCBIfam" id="NF003964">
    <property type="entry name" value="PRK05456.1"/>
    <property type="match status" value="1"/>
</dbReference>
<dbReference type="OrthoDB" id="9804884at2"/>
<dbReference type="eggNOG" id="COG5405">
    <property type="taxonomic scope" value="Bacteria"/>
</dbReference>
<sequence length="184" mass="19936">MENTMKGTTILCVRKGDKVVIGGDGQATLGHTIAKENIIKVRKLNGGKVLTGFAGSTADAFTLFEKFEQKLEFYQGNLERAAVEMVREWRLDRMLSKLEAMIIVADEKLSLLISGAGDVMAADKNNIISIGSGSTYARSAATALIENTDLSAEEVVKKSLTIAADTCIYTNHNFTIESLENKKG</sequence>
<evidence type="ECO:0000256" key="3">
    <source>
        <dbReference type="ARBA" id="ARBA00022490"/>
    </source>
</evidence>
<dbReference type="PANTHER" id="PTHR32194:SF0">
    <property type="entry name" value="ATP-DEPENDENT PROTEASE SUBUNIT HSLV"/>
    <property type="match status" value="1"/>
</dbReference>
<comment type="subcellular location">
    <subcellularLocation>
        <location evidence="1">Cytoplasm</location>
    </subcellularLocation>
</comment>
<evidence type="ECO:0000256" key="4">
    <source>
        <dbReference type="ARBA" id="ARBA00022533"/>
    </source>
</evidence>
<dbReference type="PANTHER" id="PTHR32194">
    <property type="entry name" value="METALLOPROTEASE TLDD"/>
    <property type="match status" value="1"/>
</dbReference>
<keyword evidence="11" id="KW-1185">Reference proteome</keyword>
<dbReference type="GO" id="GO:0051603">
    <property type="term" value="P:proteolysis involved in protein catabolic process"/>
    <property type="evidence" value="ECO:0007669"/>
    <property type="project" value="InterPro"/>
</dbReference>
<accession>A0A097ELT5</accession>
<dbReference type="KEGG" id="frf:LO80_00125"/>